<dbReference type="Proteomes" id="UP000236291">
    <property type="component" value="Unassembled WGS sequence"/>
</dbReference>
<accession>A0A2K3MHK2</accession>
<sequence length="297" mass="34170">MKSLFGAQDCLDVVLNGYDELVENPTDAQRNAFKENKNKDYKALFYIQQNCDAQHFEKIAKSTKSKEAWDILESYHDGGAKVKKVKLQAYRRQYESMVMEEDQKVSDYFSKLLSLVNQMKNCGENITDEMVVEKVLRSLTPSFDYVVVAIEYSKDTTTMKIEELQSALEAHEIKVLRRGSERVNQQALQAQTNKKDDNSKNYKKKGKDKTKWFKDQNSKTDDKAESSKGGGFVKGKNKKKNFDKSKVKCYNCEKHGHFADECWYKKDQQEANVAEESDAKAVLMMTTIGDESEKSEE</sequence>
<feature type="compositionally biased region" description="Polar residues" evidence="2">
    <location>
        <begin position="182"/>
        <end position="192"/>
    </location>
</feature>
<dbReference type="Gene3D" id="4.10.60.10">
    <property type="entry name" value="Zinc finger, CCHC-type"/>
    <property type="match status" value="1"/>
</dbReference>
<evidence type="ECO:0000256" key="1">
    <source>
        <dbReference type="PROSITE-ProRule" id="PRU00047"/>
    </source>
</evidence>
<name>A0A2K3MHK2_TRIPR</name>
<proteinExistence type="predicted"/>
<dbReference type="PANTHER" id="PTHR35317">
    <property type="entry name" value="OS04G0629600 PROTEIN"/>
    <property type="match status" value="1"/>
</dbReference>
<dbReference type="InterPro" id="IPR001878">
    <property type="entry name" value="Znf_CCHC"/>
</dbReference>
<keyword evidence="1" id="KW-0863">Zinc-finger</keyword>
<evidence type="ECO:0000313" key="4">
    <source>
        <dbReference type="EMBL" id="PNX90251.1"/>
    </source>
</evidence>
<gene>
    <name evidence="4" type="ORF">L195_g046374</name>
</gene>
<comment type="caution">
    <text evidence="4">The sequence shown here is derived from an EMBL/GenBank/DDBJ whole genome shotgun (WGS) entry which is preliminary data.</text>
</comment>
<dbReference type="EMBL" id="ASHM01062260">
    <property type="protein sequence ID" value="PNX90251.1"/>
    <property type="molecule type" value="Genomic_DNA"/>
</dbReference>
<evidence type="ECO:0000313" key="5">
    <source>
        <dbReference type="Proteomes" id="UP000236291"/>
    </source>
</evidence>
<organism evidence="4 5">
    <name type="scientific">Trifolium pratense</name>
    <name type="common">Red clover</name>
    <dbReference type="NCBI Taxonomy" id="57577"/>
    <lineage>
        <taxon>Eukaryota</taxon>
        <taxon>Viridiplantae</taxon>
        <taxon>Streptophyta</taxon>
        <taxon>Embryophyta</taxon>
        <taxon>Tracheophyta</taxon>
        <taxon>Spermatophyta</taxon>
        <taxon>Magnoliopsida</taxon>
        <taxon>eudicotyledons</taxon>
        <taxon>Gunneridae</taxon>
        <taxon>Pentapetalae</taxon>
        <taxon>rosids</taxon>
        <taxon>fabids</taxon>
        <taxon>Fabales</taxon>
        <taxon>Fabaceae</taxon>
        <taxon>Papilionoideae</taxon>
        <taxon>50 kb inversion clade</taxon>
        <taxon>NPAAA clade</taxon>
        <taxon>Hologalegina</taxon>
        <taxon>IRL clade</taxon>
        <taxon>Trifolieae</taxon>
        <taxon>Trifolium</taxon>
    </lineage>
</organism>
<reference evidence="4 5" key="2">
    <citation type="journal article" date="2017" name="Front. Plant Sci.">
        <title>Gene Classification and Mining of Molecular Markers Useful in Red Clover (Trifolium pratense) Breeding.</title>
        <authorList>
            <person name="Istvanek J."/>
            <person name="Dluhosova J."/>
            <person name="Dluhos P."/>
            <person name="Patkova L."/>
            <person name="Nedelnik J."/>
            <person name="Repkova J."/>
        </authorList>
    </citation>
    <scope>NUCLEOTIDE SEQUENCE [LARGE SCALE GENOMIC DNA]</scope>
    <source>
        <strain evidence="5">cv. Tatra</strain>
        <tissue evidence="4">Young leaves</tissue>
    </source>
</reference>
<feature type="domain" description="CCHC-type" evidence="3">
    <location>
        <begin position="248"/>
        <end position="262"/>
    </location>
</feature>
<dbReference type="PROSITE" id="PS50158">
    <property type="entry name" value="ZF_CCHC"/>
    <property type="match status" value="1"/>
</dbReference>
<dbReference type="InterPro" id="IPR036875">
    <property type="entry name" value="Znf_CCHC_sf"/>
</dbReference>
<dbReference type="GO" id="GO:0003676">
    <property type="term" value="F:nucleic acid binding"/>
    <property type="evidence" value="ECO:0007669"/>
    <property type="project" value="InterPro"/>
</dbReference>
<reference evidence="4 5" key="1">
    <citation type="journal article" date="2014" name="Am. J. Bot.">
        <title>Genome assembly and annotation for red clover (Trifolium pratense; Fabaceae).</title>
        <authorList>
            <person name="Istvanek J."/>
            <person name="Jaros M."/>
            <person name="Krenek A."/>
            <person name="Repkova J."/>
        </authorList>
    </citation>
    <scope>NUCLEOTIDE SEQUENCE [LARGE SCALE GENOMIC DNA]</scope>
    <source>
        <strain evidence="5">cv. Tatra</strain>
        <tissue evidence="4">Young leaves</tissue>
    </source>
</reference>
<protein>
    <submittedName>
        <fullName evidence="4">F-box protein</fullName>
    </submittedName>
</protein>
<keyword evidence="1" id="KW-0862">Zinc</keyword>
<feature type="region of interest" description="Disordered" evidence="2">
    <location>
        <begin position="180"/>
        <end position="238"/>
    </location>
</feature>
<feature type="compositionally biased region" description="Basic and acidic residues" evidence="2">
    <location>
        <begin position="209"/>
        <end position="226"/>
    </location>
</feature>
<evidence type="ECO:0000256" key="2">
    <source>
        <dbReference type="SAM" id="MobiDB-lite"/>
    </source>
</evidence>
<dbReference type="GO" id="GO:0008270">
    <property type="term" value="F:zinc ion binding"/>
    <property type="evidence" value="ECO:0007669"/>
    <property type="project" value="UniProtKB-KW"/>
</dbReference>
<dbReference type="STRING" id="57577.A0A2K3MHK2"/>
<dbReference type="Pfam" id="PF14223">
    <property type="entry name" value="Retrotran_gag_2"/>
    <property type="match status" value="1"/>
</dbReference>
<dbReference type="SUPFAM" id="SSF57756">
    <property type="entry name" value="Retrovirus zinc finger-like domains"/>
    <property type="match status" value="1"/>
</dbReference>
<dbReference type="PANTHER" id="PTHR35317:SF28">
    <property type="entry name" value="ZINC FINGER, CCHC-TYPE, RIBONUCLEASE H-LIKE DOMAIN, GAG-PRE-INTEGRASE DOMAIN PROTEIN-RELATED"/>
    <property type="match status" value="1"/>
</dbReference>
<evidence type="ECO:0000259" key="3">
    <source>
        <dbReference type="PROSITE" id="PS50158"/>
    </source>
</evidence>
<keyword evidence="1" id="KW-0479">Metal-binding</keyword>
<dbReference type="AlphaFoldDB" id="A0A2K3MHK2"/>